<dbReference type="InterPro" id="IPR023796">
    <property type="entry name" value="Serpin_dom"/>
</dbReference>
<gene>
    <name evidence="2" type="ORF">S01H1_80312</name>
</gene>
<feature type="non-terminal residue" evidence="2">
    <location>
        <position position="1"/>
    </location>
</feature>
<accession>X0YDH4</accession>
<dbReference type="PANTHER" id="PTHR11461:SF211">
    <property type="entry name" value="GH10112P-RELATED"/>
    <property type="match status" value="1"/>
</dbReference>
<dbReference type="GO" id="GO:0005615">
    <property type="term" value="C:extracellular space"/>
    <property type="evidence" value="ECO:0007669"/>
    <property type="project" value="InterPro"/>
</dbReference>
<name>X0YDH4_9ZZZZ</name>
<dbReference type="SUPFAM" id="SSF56574">
    <property type="entry name" value="Serpins"/>
    <property type="match status" value="1"/>
</dbReference>
<dbReference type="InterPro" id="IPR042185">
    <property type="entry name" value="Serpin_sf_2"/>
</dbReference>
<dbReference type="Gene3D" id="2.30.39.10">
    <property type="entry name" value="Alpha-1-antitrypsin, domain 1"/>
    <property type="match status" value="1"/>
</dbReference>
<dbReference type="InterPro" id="IPR042178">
    <property type="entry name" value="Serpin_sf_1"/>
</dbReference>
<dbReference type="Pfam" id="PF00079">
    <property type="entry name" value="Serpin"/>
    <property type="match status" value="1"/>
</dbReference>
<organism evidence="2">
    <name type="scientific">marine sediment metagenome</name>
    <dbReference type="NCBI Taxonomy" id="412755"/>
    <lineage>
        <taxon>unclassified sequences</taxon>
        <taxon>metagenomes</taxon>
        <taxon>ecological metagenomes</taxon>
    </lineage>
</organism>
<dbReference type="InterPro" id="IPR036186">
    <property type="entry name" value="Serpin_sf"/>
</dbReference>
<protein>
    <recommendedName>
        <fullName evidence="1">Serpin domain-containing protein</fullName>
    </recommendedName>
</protein>
<dbReference type="PANTHER" id="PTHR11461">
    <property type="entry name" value="SERINE PROTEASE INHIBITOR, SERPIN"/>
    <property type="match status" value="1"/>
</dbReference>
<evidence type="ECO:0000313" key="2">
    <source>
        <dbReference type="EMBL" id="GAG46773.1"/>
    </source>
</evidence>
<dbReference type="SMART" id="SM00093">
    <property type="entry name" value="SERPIN"/>
    <property type="match status" value="1"/>
</dbReference>
<comment type="caution">
    <text evidence="2">The sequence shown here is derived from an EMBL/GenBank/DDBJ whole genome shotgun (WGS) entry which is preliminary data.</text>
</comment>
<feature type="non-terminal residue" evidence="2">
    <location>
        <position position="220"/>
    </location>
</feature>
<sequence>QMAETLHFTTFGQDRLYPAFNALALELASRGEDTTDTEETKEGERFQLHVANTLWGQDGYGFLPDFLDVLAANYGAGVQTANFIDAPEQTRMMINRWTSDETDGKIEDLLPPGSITPLTRLVLTNAVYFNATWKHRFDEGFTHDCPFTLLDGSQITVSMMKQIKRFRHVEEEGRYKAVELPYVGDELSMVILLPAADQFEKFSRELNAEQVRDILNNMVD</sequence>
<feature type="domain" description="Serpin" evidence="1">
    <location>
        <begin position="8"/>
        <end position="220"/>
    </location>
</feature>
<dbReference type="AlphaFoldDB" id="X0YDH4"/>
<evidence type="ECO:0000259" key="1">
    <source>
        <dbReference type="SMART" id="SM00093"/>
    </source>
</evidence>
<proteinExistence type="predicted"/>
<dbReference type="EMBL" id="BARS01054223">
    <property type="protein sequence ID" value="GAG46773.1"/>
    <property type="molecule type" value="Genomic_DNA"/>
</dbReference>
<dbReference type="Gene3D" id="3.30.497.10">
    <property type="entry name" value="Antithrombin, subunit I, domain 2"/>
    <property type="match status" value="1"/>
</dbReference>
<reference evidence="2" key="1">
    <citation type="journal article" date="2014" name="Front. Microbiol.">
        <title>High frequency of phylogenetically diverse reductive dehalogenase-homologous genes in deep subseafloor sedimentary metagenomes.</title>
        <authorList>
            <person name="Kawai M."/>
            <person name="Futagami T."/>
            <person name="Toyoda A."/>
            <person name="Takaki Y."/>
            <person name="Nishi S."/>
            <person name="Hori S."/>
            <person name="Arai W."/>
            <person name="Tsubouchi T."/>
            <person name="Morono Y."/>
            <person name="Uchiyama I."/>
            <person name="Ito T."/>
            <person name="Fujiyama A."/>
            <person name="Inagaki F."/>
            <person name="Takami H."/>
        </authorList>
    </citation>
    <scope>NUCLEOTIDE SEQUENCE</scope>
    <source>
        <strain evidence="2">Expedition CK06-06</strain>
    </source>
</reference>
<dbReference type="InterPro" id="IPR000215">
    <property type="entry name" value="Serpin_fam"/>
</dbReference>
<dbReference type="GO" id="GO:0004867">
    <property type="term" value="F:serine-type endopeptidase inhibitor activity"/>
    <property type="evidence" value="ECO:0007669"/>
    <property type="project" value="InterPro"/>
</dbReference>